<dbReference type="Proteomes" id="UP001163321">
    <property type="component" value="Chromosome 4"/>
</dbReference>
<gene>
    <name evidence="1" type="ORF">PsorP6_006524</name>
</gene>
<reference evidence="1 2" key="1">
    <citation type="journal article" date="2022" name="bioRxiv">
        <title>The genome of the oomycete Peronosclerospora sorghi, a cosmopolitan pathogen of maize and sorghum, is inflated with dispersed pseudogenes.</title>
        <authorList>
            <person name="Fletcher K."/>
            <person name="Martin F."/>
            <person name="Isakeit T."/>
            <person name="Cavanaugh K."/>
            <person name="Magill C."/>
            <person name="Michelmore R."/>
        </authorList>
    </citation>
    <scope>NUCLEOTIDE SEQUENCE [LARGE SCALE GENOMIC DNA]</scope>
    <source>
        <strain evidence="1">P6</strain>
    </source>
</reference>
<sequence>MTEQSGYSERCDLKTHREIVFSEFVPRAAIQHSDNVTTPEKWDIITRKSGDDRTYTQLVRLMIIDEIHLLHDTRGPVLEALGARTIRNIEATQVTVRLVGLSATLPNYEDVAAFLRVNPYRPVPLQQQYIGIMEKKAVKRFALMNDICYEKVVKQAELDNQVLIFVHSRKETVSTAQALREVLIQEAEQIERNDEVKDLFPFGLGTHHAGMKRQDRTFVENAFADGHLTVLVSTFTLAWGVNLPAHTVIIKGTQIYTAEKGDWCELSLLDILQSAGACAGRVQFDTQGEVESQLMGKLADNLNAEIVVGSSVQYVAQAATWLGYTYLLIRMLRNPTLYGISMADHKADATLLQYRTDLVHSAATLLAKHNLIKIIPGYIQRLVVLLVIITLLKTQSVQYNQYLKPHMSDIEILRLFSLSNEFKYVTVRSEEKQELAKLLERVPVPVKELLVSSDPGSIALGSGSAKVNVLLQAYISRLELDGFALMADMVHIHHSTARIFRTLLEISWSRGWASLAERMLRFLQDCG</sequence>
<accession>A0ACC0W6P4</accession>
<evidence type="ECO:0000313" key="2">
    <source>
        <dbReference type="Proteomes" id="UP001163321"/>
    </source>
</evidence>
<comment type="caution">
    <text evidence="1">The sequence shown here is derived from an EMBL/GenBank/DDBJ whole genome shotgun (WGS) entry which is preliminary data.</text>
</comment>
<evidence type="ECO:0000313" key="1">
    <source>
        <dbReference type="EMBL" id="KAI9914006.1"/>
    </source>
</evidence>
<name>A0ACC0W6P4_9STRA</name>
<dbReference type="EMBL" id="CM047583">
    <property type="protein sequence ID" value="KAI9914006.1"/>
    <property type="molecule type" value="Genomic_DNA"/>
</dbReference>
<protein>
    <submittedName>
        <fullName evidence="1">Uncharacterized protein</fullName>
    </submittedName>
</protein>
<keyword evidence="2" id="KW-1185">Reference proteome</keyword>
<proteinExistence type="predicted"/>
<organism evidence="1 2">
    <name type="scientific">Peronosclerospora sorghi</name>
    <dbReference type="NCBI Taxonomy" id="230839"/>
    <lineage>
        <taxon>Eukaryota</taxon>
        <taxon>Sar</taxon>
        <taxon>Stramenopiles</taxon>
        <taxon>Oomycota</taxon>
        <taxon>Peronosporomycetes</taxon>
        <taxon>Peronosporales</taxon>
        <taxon>Peronosporaceae</taxon>
        <taxon>Peronosclerospora</taxon>
    </lineage>
</organism>